<gene>
    <name evidence="1" type="ORF">LQE92_04365</name>
</gene>
<evidence type="ECO:0000313" key="1">
    <source>
        <dbReference type="EMBL" id="MCD2491859.1"/>
    </source>
</evidence>
<reference evidence="1 2" key="1">
    <citation type="submission" date="2021-11" db="EMBL/GenBank/DDBJ databases">
        <title>Lacrimispora sp. nov. NSJ-141 isolated from human feces.</title>
        <authorList>
            <person name="Abdugheni R."/>
        </authorList>
    </citation>
    <scope>NUCLEOTIDE SEQUENCE [LARGE SCALE GENOMIC DNA]</scope>
    <source>
        <strain evidence="1 2">NSJ-141</strain>
    </source>
</reference>
<dbReference type="AlphaFoldDB" id="A0AAP2W9K8"/>
<dbReference type="EMBL" id="JAJNOR010000001">
    <property type="protein sequence ID" value="MCD2491859.1"/>
    <property type="molecule type" value="Genomic_DNA"/>
</dbReference>
<dbReference type="Proteomes" id="UP001299265">
    <property type="component" value="Unassembled WGS sequence"/>
</dbReference>
<proteinExistence type="predicted"/>
<accession>A0AAP2W9K8</accession>
<organism evidence="1 2">
    <name type="scientific">Lientehia hominis</name>
    <dbReference type="NCBI Taxonomy" id="2897778"/>
    <lineage>
        <taxon>Bacteria</taxon>
        <taxon>Bacillati</taxon>
        <taxon>Bacillota</taxon>
        <taxon>Clostridia</taxon>
        <taxon>Lachnospirales</taxon>
        <taxon>Lachnospiraceae</taxon>
        <taxon>Lientehia</taxon>
    </lineage>
</organism>
<protein>
    <submittedName>
        <fullName evidence="1">Uncharacterized protein</fullName>
    </submittedName>
</protein>
<comment type="caution">
    <text evidence="1">The sequence shown here is derived from an EMBL/GenBank/DDBJ whole genome shotgun (WGS) entry which is preliminary data.</text>
</comment>
<evidence type="ECO:0000313" key="2">
    <source>
        <dbReference type="Proteomes" id="UP001299265"/>
    </source>
</evidence>
<sequence length="328" mass="36723">MKLDEIRTYKLSVEADGHSGGEGFLKEDTDLTISGGELLHAAVTCGIPEERLMTGYSEKPGTGISRRISLVEYSLEAQGEYLRKSDRILELDESMRSLISYYLGMFITKLVSGKVYGVDYLVPLQLVRLEQGQENLRYHGKRRRDMIGYREGTDVCFSVWEAIGRSNNSGKALKEGCKSAEEILTVNGHTPCRADSCMTYYGSRCLSVRVKTTAAASEGLEISFPPAAYFRAYYDAVYGIVRECYERESVRNQMVFGEERIEAEIPVSGGRKLYVGMPRRLFFALESDDEEVLMAADEIMNKEKDPEIQGPVCTEAYCGRDGVSVSVR</sequence>
<keyword evidence="2" id="KW-1185">Reference proteome</keyword>
<dbReference type="RefSeq" id="WP_231061764.1">
    <property type="nucleotide sequence ID" value="NZ_JAJNOR010000001.1"/>
</dbReference>
<name>A0AAP2W9K8_9FIRM</name>